<evidence type="ECO:0000313" key="18">
    <source>
        <dbReference type="EMBL" id="RDX69110.1"/>
    </source>
</evidence>
<accession>A0A371ESS5</accession>
<evidence type="ECO:0000256" key="9">
    <source>
        <dbReference type="ARBA" id="ARBA00022786"/>
    </source>
</evidence>
<evidence type="ECO:0000256" key="2">
    <source>
        <dbReference type="ARBA" id="ARBA00004167"/>
    </source>
</evidence>
<dbReference type="GO" id="GO:0008270">
    <property type="term" value="F:zinc ion binding"/>
    <property type="evidence" value="ECO:0007669"/>
    <property type="project" value="UniProtKB-KW"/>
</dbReference>
<keyword evidence="9" id="KW-0833">Ubl conjugation pathway</keyword>
<dbReference type="EC" id="2.3.2.27" evidence="4"/>
<sequence length="375" mass="41881">MPQNSHLPYIGATIYAEQTNAAFSTSIEYFTSSVPFMAPVPKKQPPENHGVPTPSPHKSAVPNPDLIVKSQPVKLPVPILPSPKEHHRHVIQVAMIGMACMVGVVMFLCTVSVVIKYFYSRRYRRNQNRRHTPILFDVNGNSPTWDDDVDEDEVAVLHPIWYIRTEGLQQSLIDSITVFKYRKQEGIVDGTDCSVCLGEFQHDETLRLLPKCSHAFHIPCIDTWLRSHKNCPLCRAPVANDAAQIRAVDSNVSDHPSQTLQVENSDRESSEVRIEVSPTQQRLRRSVSVDDLSSANSTVNFADVAVDLDTRFGEKLNSSLAKHGSGSSTAIHKEPEFNSSLVMEVTFKETCASPVVIRSRLRSMAVDGGRRMIRI</sequence>
<comment type="similarity">
    <text evidence="13">Belongs to the RING-type zinc finger family. ATL subfamily.</text>
</comment>
<feature type="non-terminal residue" evidence="18">
    <location>
        <position position="1"/>
    </location>
</feature>
<dbReference type="InterPro" id="IPR044600">
    <property type="entry name" value="ATL1/ATL16-like"/>
</dbReference>
<dbReference type="UniPathway" id="UPA00143"/>
<evidence type="ECO:0000256" key="1">
    <source>
        <dbReference type="ARBA" id="ARBA00000900"/>
    </source>
</evidence>
<evidence type="ECO:0000256" key="4">
    <source>
        <dbReference type="ARBA" id="ARBA00012483"/>
    </source>
</evidence>
<keyword evidence="6 16" id="KW-0812">Transmembrane</keyword>
<dbReference type="OrthoDB" id="9984778at2759"/>
<reference evidence="18" key="1">
    <citation type="submission" date="2018-05" db="EMBL/GenBank/DDBJ databases">
        <title>Draft genome of Mucuna pruriens seed.</title>
        <authorList>
            <person name="Nnadi N.E."/>
            <person name="Vos R."/>
            <person name="Hasami M.H."/>
            <person name="Devisetty U.K."/>
            <person name="Aguiy J.C."/>
        </authorList>
    </citation>
    <scope>NUCLEOTIDE SEQUENCE [LARGE SCALE GENOMIC DNA]</scope>
    <source>
        <strain evidence="18">JCA_2017</strain>
    </source>
</reference>
<evidence type="ECO:0000256" key="13">
    <source>
        <dbReference type="ARBA" id="ARBA00024209"/>
    </source>
</evidence>
<evidence type="ECO:0000256" key="3">
    <source>
        <dbReference type="ARBA" id="ARBA00004906"/>
    </source>
</evidence>
<feature type="transmembrane region" description="Helical" evidence="16">
    <location>
        <begin position="90"/>
        <end position="119"/>
    </location>
</feature>
<evidence type="ECO:0000256" key="6">
    <source>
        <dbReference type="ARBA" id="ARBA00022692"/>
    </source>
</evidence>
<dbReference type="PROSITE" id="PS50089">
    <property type="entry name" value="ZF_RING_2"/>
    <property type="match status" value="1"/>
</dbReference>
<evidence type="ECO:0000256" key="8">
    <source>
        <dbReference type="ARBA" id="ARBA00022771"/>
    </source>
</evidence>
<keyword evidence="11 16" id="KW-1133">Transmembrane helix</keyword>
<comment type="caution">
    <text evidence="18">The sequence shown here is derived from an EMBL/GenBank/DDBJ whole genome shotgun (WGS) entry which is preliminary data.</text>
</comment>
<dbReference type="InterPro" id="IPR013083">
    <property type="entry name" value="Znf_RING/FYVE/PHD"/>
</dbReference>
<comment type="catalytic activity">
    <reaction evidence="1">
        <text>S-ubiquitinyl-[E2 ubiquitin-conjugating enzyme]-L-cysteine + [acceptor protein]-L-lysine = [E2 ubiquitin-conjugating enzyme]-L-cysteine + N(6)-ubiquitinyl-[acceptor protein]-L-lysine.</text>
        <dbReference type="EC" id="2.3.2.27"/>
    </reaction>
</comment>
<evidence type="ECO:0000256" key="15">
    <source>
        <dbReference type="SAM" id="MobiDB-lite"/>
    </source>
</evidence>
<dbReference type="InterPro" id="IPR001841">
    <property type="entry name" value="Znf_RING"/>
</dbReference>
<keyword evidence="7" id="KW-0479">Metal-binding</keyword>
<name>A0A371ESS5_MUCPR</name>
<keyword evidence="19" id="KW-1185">Reference proteome</keyword>
<evidence type="ECO:0000256" key="14">
    <source>
        <dbReference type="PROSITE-ProRule" id="PRU00175"/>
    </source>
</evidence>
<dbReference type="EMBL" id="QJKJ01012252">
    <property type="protein sequence ID" value="RDX69110.1"/>
    <property type="molecule type" value="Genomic_DNA"/>
</dbReference>
<evidence type="ECO:0000256" key="7">
    <source>
        <dbReference type="ARBA" id="ARBA00022723"/>
    </source>
</evidence>
<evidence type="ECO:0000259" key="17">
    <source>
        <dbReference type="PROSITE" id="PS50089"/>
    </source>
</evidence>
<proteinExistence type="inferred from homology"/>
<keyword evidence="12 16" id="KW-0472">Membrane</keyword>
<dbReference type="Proteomes" id="UP000257109">
    <property type="component" value="Unassembled WGS sequence"/>
</dbReference>
<keyword evidence="5" id="KW-0808">Transferase</keyword>
<feature type="domain" description="RING-type" evidence="17">
    <location>
        <begin position="193"/>
        <end position="235"/>
    </location>
</feature>
<dbReference type="GO" id="GO:0016020">
    <property type="term" value="C:membrane"/>
    <property type="evidence" value="ECO:0007669"/>
    <property type="project" value="UniProtKB-SubCell"/>
</dbReference>
<gene>
    <name evidence="18" type="primary">ATL54</name>
    <name evidence="18" type="ORF">CR513_51818</name>
</gene>
<evidence type="ECO:0000313" key="19">
    <source>
        <dbReference type="Proteomes" id="UP000257109"/>
    </source>
</evidence>
<dbReference type="PANTHER" id="PTHR46913:SF19">
    <property type="entry name" value="RING-TYPE E3 UBIQUITIN TRANSFERASE"/>
    <property type="match status" value="1"/>
</dbReference>
<protein>
    <recommendedName>
        <fullName evidence="4">RING-type E3 ubiquitin transferase</fullName>
        <ecNumber evidence="4">2.3.2.27</ecNumber>
    </recommendedName>
</protein>
<dbReference type="PANTHER" id="PTHR46913">
    <property type="entry name" value="RING-H2 FINGER PROTEIN ATL16"/>
    <property type="match status" value="1"/>
</dbReference>
<organism evidence="18 19">
    <name type="scientific">Mucuna pruriens</name>
    <name type="common">Velvet bean</name>
    <name type="synonym">Dolichos pruriens</name>
    <dbReference type="NCBI Taxonomy" id="157652"/>
    <lineage>
        <taxon>Eukaryota</taxon>
        <taxon>Viridiplantae</taxon>
        <taxon>Streptophyta</taxon>
        <taxon>Embryophyta</taxon>
        <taxon>Tracheophyta</taxon>
        <taxon>Spermatophyta</taxon>
        <taxon>Magnoliopsida</taxon>
        <taxon>eudicotyledons</taxon>
        <taxon>Gunneridae</taxon>
        <taxon>Pentapetalae</taxon>
        <taxon>rosids</taxon>
        <taxon>fabids</taxon>
        <taxon>Fabales</taxon>
        <taxon>Fabaceae</taxon>
        <taxon>Papilionoideae</taxon>
        <taxon>50 kb inversion clade</taxon>
        <taxon>NPAAA clade</taxon>
        <taxon>indigoferoid/millettioid clade</taxon>
        <taxon>Phaseoleae</taxon>
        <taxon>Mucuna</taxon>
    </lineage>
</organism>
<evidence type="ECO:0000256" key="5">
    <source>
        <dbReference type="ARBA" id="ARBA00022679"/>
    </source>
</evidence>
<evidence type="ECO:0000256" key="10">
    <source>
        <dbReference type="ARBA" id="ARBA00022833"/>
    </source>
</evidence>
<dbReference type="Pfam" id="PF13639">
    <property type="entry name" value="zf-RING_2"/>
    <property type="match status" value="1"/>
</dbReference>
<keyword evidence="8 14" id="KW-0863">Zinc-finger</keyword>
<evidence type="ECO:0000256" key="12">
    <source>
        <dbReference type="ARBA" id="ARBA00023136"/>
    </source>
</evidence>
<dbReference type="FunFam" id="3.30.40.10:FF:000233">
    <property type="entry name" value="RING-H2 finger protein ATL54"/>
    <property type="match status" value="1"/>
</dbReference>
<dbReference type="AlphaFoldDB" id="A0A371ESS5"/>
<keyword evidence="10" id="KW-0862">Zinc</keyword>
<dbReference type="Gene3D" id="3.30.40.10">
    <property type="entry name" value="Zinc/RING finger domain, C3HC4 (zinc finger)"/>
    <property type="match status" value="1"/>
</dbReference>
<feature type="region of interest" description="Disordered" evidence="15">
    <location>
        <begin position="41"/>
        <end position="63"/>
    </location>
</feature>
<dbReference type="CDD" id="cd16461">
    <property type="entry name" value="RING-H2_EL5-like"/>
    <property type="match status" value="1"/>
</dbReference>
<dbReference type="GO" id="GO:0016567">
    <property type="term" value="P:protein ubiquitination"/>
    <property type="evidence" value="ECO:0007669"/>
    <property type="project" value="UniProtKB-UniPathway"/>
</dbReference>
<comment type="pathway">
    <text evidence="3">Protein modification; protein ubiquitination.</text>
</comment>
<dbReference type="GO" id="GO:0061630">
    <property type="term" value="F:ubiquitin protein ligase activity"/>
    <property type="evidence" value="ECO:0007669"/>
    <property type="project" value="UniProtKB-EC"/>
</dbReference>
<evidence type="ECO:0000256" key="11">
    <source>
        <dbReference type="ARBA" id="ARBA00022989"/>
    </source>
</evidence>
<comment type="subcellular location">
    <subcellularLocation>
        <location evidence="2">Membrane</location>
        <topology evidence="2">Single-pass membrane protein</topology>
    </subcellularLocation>
</comment>
<evidence type="ECO:0000256" key="16">
    <source>
        <dbReference type="SAM" id="Phobius"/>
    </source>
</evidence>
<dbReference type="SMART" id="SM00184">
    <property type="entry name" value="RING"/>
    <property type="match status" value="1"/>
</dbReference>
<dbReference type="SUPFAM" id="SSF57850">
    <property type="entry name" value="RING/U-box"/>
    <property type="match status" value="1"/>
</dbReference>